<sequence>RPEEKNDSVGSKKEIHSITSEERKINEIKCLDWLLNLLEYKLKEKKLVKKQKNKTQEKKGYNGWSQNNESFEYYHKLLEEMPWDYESKLEWLDKNKELWCDSEIGKTSESEDLEYINEPEDLVGSELTYKGDSDKNKDLEEYFRQEKEYKELLESLTIESRREYTWLEQNGYQRQSERSYGIEKEPPNLEDIYQISLPTWGNDEFEI</sequence>
<dbReference type="EMBL" id="CAJVPM010029211">
    <property type="protein sequence ID" value="CAG8672378.1"/>
    <property type="molecule type" value="Genomic_DNA"/>
</dbReference>
<name>A0ACA9NSA6_9GLOM</name>
<accession>A0ACA9NSA6</accession>
<protein>
    <submittedName>
        <fullName evidence="1">3402_t:CDS:1</fullName>
    </submittedName>
</protein>
<organism evidence="1 2">
    <name type="scientific">Scutellospora calospora</name>
    <dbReference type="NCBI Taxonomy" id="85575"/>
    <lineage>
        <taxon>Eukaryota</taxon>
        <taxon>Fungi</taxon>
        <taxon>Fungi incertae sedis</taxon>
        <taxon>Mucoromycota</taxon>
        <taxon>Glomeromycotina</taxon>
        <taxon>Glomeromycetes</taxon>
        <taxon>Diversisporales</taxon>
        <taxon>Gigasporaceae</taxon>
        <taxon>Scutellospora</taxon>
    </lineage>
</organism>
<dbReference type="Proteomes" id="UP000789860">
    <property type="component" value="Unassembled WGS sequence"/>
</dbReference>
<reference evidence="1" key="1">
    <citation type="submission" date="2021-06" db="EMBL/GenBank/DDBJ databases">
        <authorList>
            <person name="Kallberg Y."/>
            <person name="Tangrot J."/>
            <person name="Rosling A."/>
        </authorList>
    </citation>
    <scope>NUCLEOTIDE SEQUENCE</scope>
    <source>
        <strain evidence="1">AU212A</strain>
    </source>
</reference>
<feature type="non-terminal residue" evidence="1">
    <location>
        <position position="207"/>
    </location>
</feature>
<gene>
    <name evidence="1" type="ORF">SCALOS_LOCUS9426</name>
</gene>
<proteinExistence type="predicted"/>
<feature type="non-terminal residue" evidence="1">
    <location>
        <position position="1"/>
    </location>
</feature>
<evidence type="ECO:0000313" key="2">
    <source>
        <dbReference type="Proteomes" id="UP000789860"/>
    </source>
</evidence>
<keyword evidence="2" id="KW-1185">Reference proteome</keyword>
<comment type="caution">
    <text evidence="1">The sequence shown here is derived from an EMBL/GenBank/DDBJ whole genome shotgun (WGS) entry which is preliminary data.</text>
</comment>
<evidence type="ECO:0000313" key="1">
    <source>
        <dbReference type="EMBL" id="CAG8672378.1"/>
    </source>
</evidence>